<organism evidence="3 4">
    <name type="scientific">Acetobacter syzygii</name>
    <dbReference type="NCBI Taxonomy" id="146476"/>
    <lineage>
        <taxon>Bacteria</taxon>
        <taxon>Pseudomonadati</taxon>
        <taxon>Pseudomonadota</taxon>
        <taxon>Alphaproteobacteria</taxon>
        <taxon>Acetobacterales</taxon>
        <taxon>Acetobacteraceae</taxon>
        <taxon>Acetobacter</taxon>
    </lineage>
</organism>
<keyword evidence="4" id="KW-1185">Reference proteome</keyword>
<accession>A0A270BXH0</accession>
<dbReference type="InterPro" id="IPR007560">
    <property type="entry name" value="Restrct_endonuc_IV_Mrr"/>
</dbReference>
<feature type="domain" description="Restriction endonuclease type IV Mrr" evidence="1">
    <location>
        <begin position="163"/>
        <end position="283"/>
    </location>
</feature>
<dbReference type="InterPro" id="IPR011335">
    <property type="entry name" value="Restrct_endonuc-II-like"/>
</dbReference>
<dbReference type="AlphaFoldDB" id="A0A270BXH0"/>
<dbReference type="GO" id="GO:0003677">
    <property type="term" value="F:DNA binding"/>
    <property type="evidence" value="ECO:0007669"/>
    <property type="project" value="InterPro"/>
</dbReference>
<feature type="domain" description="Restriction system protein Mrr-like N-terminal" evidence="2">
    <location>
        <begin position="6"/>
        <end position="90"/>
    </location>
</feature>
<dbReference type="RefSeq" id="WP_048854674.1">
    <property type="nucleotide sequence ID" value="NZ_BAMZ01000027.1"/>
</dbReference>
<dbReference type="GeneID" id="98303320"/>
<evidence type="ECO:0000313" key="4">
    <source>
        <dbReference type="Proteomes" id="UP000216033"/>
    </source>
</evidence>
<dbReference type="PANTHER" id="PTHR30015:SF7">
    <property type="entry name" value="TYPE IV METHYL-DIRECTED RESTRICTION ENZYME ECOKMRR"/>
    <property type="match status" value="1"/>
</dbReference>
<protein>
    <submittedName>
        <fullName evidence="3">Restriction endonuclease</fullName>
    </submittedName>
</protein>
<proteinExistence type="predicted"/>
<dbReference type="GO" id="GO:0015666">
    <property type="term" value="F:restriction endodeoxyribonuclease activity"/>
    <property type="evidence" value="ECO:0007669"/>
    <property type="project" value="TreeGrafter"/>
</dbReference>
<name>A0A270BXH0_9PROT</name>
<dbReference type="InterPro" id="IPR025745">
    <property type="entry name" value="Mrr-like_N_dom"/>
</dbReference>
<evidence type="ECO:0000313" key="3">
    <source>
        <dbReference type="EMBL" id="PAL29341.1"/>
    </source>
</evidence>
<dbReference type="PANTHER" id="PTHR30015">
    <property type="entry name" value="MRR RESTRICTION SYSTEM PROTEIN"/>
    <property type="match status" value="1"/>
</dbReference>
<dbReference type="EMBL" id="NDFP01000001">
    <property type="protein sequence ID" value="PAL29341.1"/>
    <property type="molecule type" value="Genomic_DNA"/>
</dbReference>
<gene>
    <name evidence="3" type="ORF">B9K05_01490</name>
</gene>
<dbReference type="Gene3D" id="3.40.1350.10">
    <property type="match status" value="1"/>
</dbReference>
<dbReference type="SUPFAM" id="SSF52980">
    <property type="entry name" value="Restriction endonuclease-like"/>
    <property type="match status" value="1"/>
</dbReference>
<dbReference type="InterPro" id="IPR011856">
    <property type="entry name" value="tRNA_endonuc-like_dom_sf"/>
</dbReference>
<reference evidence="3 4" key="1">
    <citation type="submission" date="2017-04" db="EMBL/GenBank/DDBJ databases">
        <title>Kefir bacterial isolates.</title>
        <authorList>
            <person name="Kim Y."/>
            <person name="Blasche S."/>
            <person name="Patil K.R."/>
        </authorList>
    </citation>
    <scope>NUCLEOTIDE SEQUENCE [LARGE SCALE GENOMIC DNA]</scope>
    <source>
        <strain evidence="3 4">KR-2</strain>
    </source>
</reference>
<keyword evidence="3" id="KW-0540">Nuclease</keyword>
<dbReference type="STRING" id="1231343.Absy_027_104"/>
<dbReference type="InterPro" id="IPR052906">
    <property type="entry name" value="Type_IV_Methyl-Rstrct_Enzyme"/>
</dbReference>
<dbReference type="Pfam" id="PF14338">
    <property type="entry name" value="Mrr_N"/>
    <property type="match status" value="1"/>
</dbReference>
<dbReference type="GO" id="GO:0009307">
    <property type="term" value="P:DNA restriction-modification system"/>
    <property type="evidence" value="ECO:0007669"/>
    <property type="project" value="InterPro"/>
</dbReference>
<evidence type="ECO:0000259" key="2">
    <source>
        <dbReference type="Pfam" id="PF14338"/>
    </source>
</evidence>
<comment type="caution">
    <text evidence="3">The sequence shown here is derived from an EMBL/GenBank/DDBJ whole genome shotgun (WGS) entry which is preliminary data.</text>
</comment>
<sequence>MAVPNYQSLMLPVLRLAATDVRRVPEVAEIIADELALSAQDRAAMLPSGTQRLLHNRTHWAKTYLLKAGLLTSPARGQFTITPAGRELLASAPHAITRTMLEQYPSFLHFIGSTPNTPTEQAAESATMTSSTMDTQTPEERIESAHTELMSDLRSDLLDQILQQSPTFFEQLIVDLLVAMGYGGSHEDAAKHLGGTGDGGVDGVINEDRLGLDRIYVQAKRYATNVNVGRPDVQSFVGSLVGHGSSKGVFVTTSSFSNPAREYIYHLSQRVILIDGIMLADLMIEHNVGIRTSRSIAIKRIDLDYFDPN</sequence>
<dbReference type="Proteomes" id="UP000216033">
    <property type="component" value="Unassembled WGS sequence"/>
</dbReference>
<keyword evidence="3" id="KW-0378">Hydrolase</keyword>
<dbReference type="OrthoDB" id="9803736at2"/>
<dbReference type="Pfam" id="PF04471">
    <property type="entry name" value="Mrr_cat"/>
    <property type="match status" value="1"/>
</dbReference>
<evidence type="ECO:0000259" key="1">
    <source>
        <dbReference type="Pfam" id="PF04471"/>
    </source>
</evidence>
<keyword evidence="3" id="KW-0255">Endonuclease</keyword>